<dbReference type="InterPro" id="IPR043504">
    <property type="entry name" value="Peptidase_S1_PA_chymotrypsin"/>
</dbReference>
<sequence>MNNFCSLEDKISHICNCDYKFFLQKSNVIGVGLGYKEKGGFRLPQKCINVFVSNKIPKNNLSPKDIVPKFYKGIQTDVIITKVSEFLSLTNRVRPVAGGYIIGSTNLKFEGTMGCVVTDGAYFHILSCCHVIAQYGLATLGSPVLQPSINFGGRLKRDEIAYLSKYIPLKFCTPTQEPINTVDCAMAEVHNKSLVNPKIALLGGIKGISYPTLGQSVQKMGATSELTTGKILGLSVTVIATYKSGEGFFKNQIRTTSMASPGDSGAILLDMNMNALGLCMSGSSSQTFFNPIQNVLDALDVQIVFG</sequence>
<dbReference type="AlphaFoldDB" id="A0A9N7AQR1"/>
<keyword evidence="1" id="KW-0614">Plasmid</keyword>
<dbReference type="EMBL" id="CP001660">
    <property type="protein sequence ID" value="ACT33705.1"/>
    <property type="molecule type" value="Genomic_DNA"/>
</dbReference>
<evidence type="ECO:0000313" key="2">
    <source>
        <dbReference type="Proteomes" id="UP000006160"/>
    </source>
</evidence>
<geneLocation type="plasmid" evidence="1 2">
    <name>pCLG2</name>
</geneLocation>
<proteinExistence type="predicted"/>
<dbReference type="Gene3D" id="2.40.10.10">
    <property type="entry name" value="Trypsin-like serine proteases"/>
    <property type="match status" value="1"/>
</dbReference>
<reference evidence="1 2" key="1">
    <citation type="submission" date="2009-10" db="EMBL/GenBank/DDBJ databases">
        <authorList>
            <person name="Joardar V."/>
            <person name="Shrivastava S."/>
            <person name="Brinkac L.M."/>
            <person name="Harkins D.M."/>
            <person name="Durkin A.S."/>
            <person name="Sutton G."/>
        </authorList>
    </citation>
    <scope>NUCLEOTIDE SEQUENCE [LARGE SCALE GENOMIC DNA]</scope>
    <source>
        <strain evidence="2">D str. 1873</strain>
        <plasmid evidence="1 2">pCLG2</plasmid>
    </source>
</reference>
<gene>
    <name evidence="1" type="ORF">CLG_A0031</name>
</gene>
<dbReference type="InterPro" id="IPR009003">
    <property type="entry name" value="Peptidase_S1_PA"/>
</dbReference>
<organism evidence="1 2">
    <name type="scientific">Clostridium botulinum D str. 1873</name>
    <dbReference type="NCBI Taxonomy" id="592027"/>
    <lineage>
        <taxon>Bacteria</taxon>
        <taxon>Bacillati</taxon>
        <taxon>Bacillota</taxon>
        <taxon>Clostridia</taxon>
        <taxon>Eubacteriales</taxon>
        <taxon>Clostridiaceae</taxon>
        <taxon>Clostridium</taxon>
    </lineage>
</organism>
<dbReference type="Proteomes" id="UP000006160">
    <property type="component" value="Plasmid pCLG2"/>
</dbReference>
<dbReference type="RefSeq" id="WP_012775901.1">
    <property type="nucleotide sequence ID" value="NC_012945.1"/>
</dbReference>
<protein>
    <recommendedName>
        <fullName evidence="3">Peptidase S1 domain-containing protein</fullName>
    </recommendedName>
</protein>
<evidence type="ECO:0000313" key="1">
    <source>
        <dbReference type="EMBL" id="ACT33705.1"/>
    </source>
</evidence>
<accession>A0A9N7AQR1</accession>
<dbReference type="SUPFAM" id="SSF50494">
    <property type="entry name" value="Trypsin-like serine proteases"/>
    <property type="match status" value="1"/>
</dbReference>
<evidence type="ECO:0008006" key="3">
    <source>
        <dbReference type="Google" id="ProtNLM"/>
    </source>
</evidence>
<name>A0A9N7AQR1_CLOBO</name>